<organism evidence="6">
    <name type="scientific">Gongylonema pulchrum</name>
    <dbReference type="NCBI Taxonomy" id="637853"/>
    <lineage>
        <taxon>Eukaryota</taxon>
        <taxon>Metazoa</taxon>
        <taxon>Ecdysozoa</taxon>
        <taxon>Nematoda</taxon>
        <taxon>Chromadorea</taxon>
        <taxon>Rhabditida</taxon>
        <taxon>Spirurina</taxon>
        <taxon>Spiruromorpha</taxon>
        <taxon>Spiruroidea</taxon>
        <taxon>Gongylonematidae</taxon>
        <taxon>Gongylonema</taxon>
    </lineage>
</organism>
<feature type="region of interest" description="Disordered" evidence="1">
    <location>
        <begin position="71"/>
        <end position="90"/>
    </location>
</feature>
<keyword evidence="2" id="KW-1133">Transmembrane helix</keyword>
<dbReference type="AlphaFoldDB" id="A0A183CVQ5"/>
<name>A0A183CVQ5_9BILA</name>
<dbReference type="OrthoDB" id="5858647at2759"/>
<accession>A0A183CVQ5</accession>
<gene>
    <name evidence="4" type="ORF">GPUH_LOCUS546</name>
</gene>
<evidence type="ECO:0000259" key="3">
    <source>
        <dbReference type="PROSITE" id="PS50948"/>
    </source>
</evidence>
<keyword evidence="2" id="KW-0472">Membrane</keyword>
<evidence type="ECO:0000313" key="6">
    <source>
        <dbReference type="WBParaSite" id="GPUH_0000054601-mRNA-1"/>
    </source>
</evidence>
<dbReference type="EMBL" id="UYRT01000506">
    <property type="protein sequence ID" value="VDK28281.1"/>
    <property type="molecule type" value="Genomic_DNA"/>
</dbReference>
<feature type="compositionally biased region" description="Basic and acidic residues" evidence="1">
    <location>
        <begin position="77"/>
        <end position="90"/>
    </location>
</feature>
<feature type="region of interest" description="Disordered" evidence="1">
    <location>
        <begin position="95"/>
        <end position="125"/>
    </location>
</feature>
<dbReference type="InterPro" id="IPR003609">
    <property type="entry name" value="Pan_app"/>
</dbReference>
<dbReference type="Proteomes" id="UP000271098">
    <property type="component" value="Unassembled WGS sequence"/>
</dbReference>
<dbReference type="PROSITE" id="PS50948">
    <property type="entry name" value="PAN"/>
    <property type="match status" value="1"/>
</dbReference>
<proteinExistence type="predicted"/>
<dbReference type="WBParaSite" id="GPUH_0000054601-mRNA-1">
    <property type="protein sequence ID" value="GPUH_0000054601-mRNA-1"/>
    <property type="gene ID" value="GPUH_0000054601"/>
</dbReference>
<reference evidence="4 5" key="2">
    <citation type="submission" date="2018-11" db="EMBL/GenBank/DDBJ databases">
        <authorList>
            <consortium name="Pathogen Informatics"/>
        </authorList>
    </citation>
    <scope>NUCLEOTIDE SEQUENCE [LARGE SCALE GENOMIC DNA]</scope>
</reference>
<evidence type="ECO:0000256" key="2">
    <source>
        <dbReference type="SAM" id="Phobius"/>
    </source>
</evidence>
<evidence type="ECO:0000313" key="5">
    <source>
        <dbReference type="Proteomes" id="UP000271098"/>
    </source>
</evidence>
<dbReference type="SUPFAM" id="SSF57414">
    <property type="entry name" value="Hairpin loop containing domain-like"/>
    <property type="match status" value="1"/>
</dbReference>
<keyword evidence="5" id="KW-1185">Reference proteome</keyword>
<feature type="domain" description="Apple" evidence="3">
    <location>
        <begin position="255"/>
        <end position="332"/>
    </location>
</feature>
<dbReference type="Gene3D" id="3.50.4.10">
    <property type="entry name" value="Hepatocyte Growth Factor"/>
    <property type="match status" value="1"/>
</dbReference>
<protein>
    <submittedName>
        <fullName evidence="6">Apple domain-containing protein</fullName>
    </submittedName>
</protein>
<sequence length="402" mass="45549">MLPRQISSINQAALYPEKTTVRNVNPELLAASSSFNPAMGRNKLPLGAILRGTARAPSIVSRATYRYVKRTLTTPPPDRDSRHYYADYEKYKSGDTDDVVDYDSDNDDYKENETSDDTSMLSSDDRIEPAKRYTGARRAAGNPLRPVRTIESAAIRPGPVATHPSYLYLPAPLARTPPFSTTTTTQSTTTITPGPTSATVTTVHFEPMPINIPSEEWNKSTRDTHLSIHHQNYTVSIGADTRQSIRSSLLQQLKCFQYIPNRRLRGYEQETIKPIGLQDCLYNCILRVTFLCLSVNYDPHTKACLFTEVIYFTLFSFSMKLFNMLSFMRILCVFARMQVPKRMCVCLCVRTFCHLLSTRKSEKLEIETSGVVPTTCEISHFNVIIRISLCPTYECLKKRADF</sequence>
<reference evidence="6" key="1">
    <citation type="submission" date="2016-06" db="UniProtKB">
        <authorList>
            <consortium name="WormBaseParasite"/>
        </authorList>
    </citation>
    <scope>IDENTIFICATION</scope>
</reference>
<evidence type="ECO:0000256" key="1">
    <source>
        <dbReference type="SAM" id="MobiDB-lite"/>
    </source>
</evidence>
<evidence type="ECO:0000313" key="4">
    <source>
        <dbReference type="EMBL" id="VDK28281.1"/>
    </source>
</evidence>
<dbReference type="Pfam" id="PF00024">
    <property type="entry name" value="PAN_1"/>
    <property type="match status" value="1"/>
</dbReference>
<feature type="transmembrane region" description="Helical" evidence="2">
    <location>
        <begin position="309"/>
        <end position="334"/>
    </location>
</feature>
<feature type="compositionally biased region" description="Acidic residues" evidence="1">
    <location>
        <begin position="96"/>
        <end position="106"/>
    </location>
</feature>
<keyword evidence="2" id="KW-0812">Transmembrane</keyword>